<dbReference type="CDD" id="cd04301">
    <property type="entry name" value="NAT_SF"/>
    <property type="match status" value="1"/>
</dbReference>
<dbReference type="Pfam" id="PF13673">
    <property type="entry name" value="Acetyltransf_10"/>
    <property type="match status" value="1"/>
</dbReference>
<dbReference type="EMBL" id="FOVR01000001">
    <property type="protein sequence ID" value="SFN61362.1"/>
    <property type="molecule type" value="Genomic_DNA"/>
</dbReference>
<sequence>MDVEIKPFAKEKGDAFRTFLKQCWLDTYISEVGRSATDGLIRSMLGDGVHSLVPGRDEKAYLAYTGARLVGSIICAHRHHFLYVWGLYVAEDMQRRGLGCGLLDRAMMGLHVDTIVEVSVLQASKKARDFYDKLGFRQVGEERYDMGAGNPVPSFILQAPVAHIRNLVDR</sequence>
<keyword evidence="2" id="KW-0808">Transferase</keyword>
<dbReference type="PROSITE" id="PS51186">
    <property type="entry name" value="GNAT"/>
    <property type="match status" value="1"/>
</dbReference>
<proteinExistence type="predicted"/>
<evidence type="ECO:0000313" key="3">
    <source>
        <dbReference type="Proteomes" id="UP000199236"/>
    </source>
</evidence>
<evidence type="ECO:0000313" key="2">
    <source>
        <dbReference type="EMBL" id="SFN61362.1"/>
    </source>
</evidence>
<dbReference type="InterPro" id="IPR016181">
    <property type="entry name" value="Acyl_CoA_acyltransferase"/>
</dbReference>
<gene>
    <name evidence="2" type="ORF">SAMN04488056_101476</name>
</gene>
<dbReference type="RefSeq" id="WP_175527883.1">
    <property type="nucleotide sequence ID" value="NZ_FOVR01000001.1"/>
</dbReference>
<dbReference type="InterPro" id="IPR000182">
    <property type="entry name" value="GNAT_dom"/>
</dbReference>
<keyword evidence="3" id="KW-1185">Reference proteome</keyword>
<reference evidence="2 3" key="1">
    <citation type="submission" date="2016-10" db="EMBL/GenBank/DDBJ databases">
        <authorList>
            <person name="de Groot N.N."/>
        </authorList>
    </citation>
    <scope>NUCLEOTIDE SEQUENCE [LARGE SCALE GENOMIC DNA]</scope>
    <source>
        <strain evidence="2 3">CGMCC 1.9157</strain>
    </source>
</reference>
<dbReference type="GO" id="GO:0016747">
    <property type="term" value="F:acyltransferase activity, transferring groups other than amino-acyl groups"/>
    <property type="evidence" value="ECO:0007669"/>
    <property type="project" value="InterPro"/>
</dbReference>
<dbReference type="AlphaFoldDB" id="A0A1I5AG43"/>
<dbReference type="STRING" id="655353.SAMN04488056_101476"/>
<dbReference type="Proteomes" id="UP000199236">
    <property type="component" value="Unassembled WGS sequence"/>
</dbReference>
<accession>A0A1I5AG43</accession>
<dbReference type="SUPFAM" id="SSF55729">
    <property type="entry name" value="Acyl-CoA N-acyltransferases (Nat)"/>
    <property type="match status" value="1"/>
</dbReference>
<feature type="domain" description="N-acetyltransferase" evidence="1">
    <location>
        <begin position="3"/>
        <end position="162"/>
    </location>
</feature>
<name>A0A1I5AG43_9HYPH</name>
<organism evidence="2 3">
    <name type="scientific">Cohaesibacter marisflavi</name>
    <dbReference type="NCBI Taxonomy" id="655353"/>
    <lineage>
        <taxon>Bacteria</taxon>
        <taxon>Pseudomonadati</taxon>
        <taxon>Pseudomonadota</taxon>
        <taxon>Alphaproteobacteria</taxon>
        <taxon>Hyphomicrobiales</taxon>
        <taxon>Cohaesibacteraceae</taxon>
    </lineage>
</organism>
<protein>
    <submittedName>
        <fullName evidence="2">Acetyltransferase (GNAT) domain-containing protein</fullName>
    </submittedName>
</protein>
<evidence type="ECO:0000259" key="1">
    <source>
        <dbReference type="PROSITE" id="PS51186"/>
    </source>
</evidence>
<dbReference type="Gene3D" id="3.40.630.30">
    <property type="match status" value="1"/>
</dbReference>